<organism evidence="3 4">
    <name type="scientific">Aphanomyces stellatus</name>
    <dbReference type="NCBI Taxonomy" id="120398"/>
    <lineage>
        <taxon>Eukaryota</taxon>
        <taxon>Sar</taxon>
        <taxon>Stramenopiles</taxon>
        <taxon>Oomycota</taxon>
        <taxon>Saprolegniomycetes</taxon>
        <taxon>Saprolegniales</taxon>
        <taxon>Verrucalvaceae</taxon>
        <taxon>Aphanomyces</taxon>
    </lineage>
</organism>
<accession>A0A485LTJ2</accession>
<dbReference type="Proteomes" id="UP000332933">
    <property type="component" value="Unassembled WGS sequence"/>
</dbReference>
<gene>
    <name evidence="3" type="primary">Aste57867_25333</name>
    <name evidence="2" type="ORF">As57867_025255</name>
    <name evidence="3" type="ORF">ASTE57867_25333</name>
</gene>
<protein>
    <submittedName>
        <fullName evidence="3">Aste57867_25333 protein</fullName>
    </submittedName>
</protein>
<evidence type="ECO:0000256" key="1">
    <source>
        <dbReference type="SAM" id="MobiDB-lite"/>
    </source>
</evidence>
<dbReference type="EMBL" id="CAADRA010007547">
    <property type="protein sequence ID" value="VFU01958.1"/>
    <property type="molecule type" value="Genomic_DNA"/>
</dbReference>
<name>A0A485LTJ2_9STRA</name>
<evidence type="ECO:0000313" key="4">
    <source>
        <dbReference type="Proteomes" id="UP000332933"/>
    </source>
</evidence>
<dbReference type="OrthoDB" id="10318381at2759"/>
<proteinExistence type="predicted"/>
<feature type="compositionally biased region" description="Acidic residues" evidence="1">
    <location>
        <begin position="104"/>
        <end position="113"/>
    </location>
</feature>
<dbReference type="AlphaFoldDB" id="A0A485LTJ2"/>
<reference evidence="2" key="2">
    <citation type="submission" date="2019-06" db="EMBL/GenBank/DDBJ databases">
        <title>Genomics analysis of Aphanomyces spp. identifies a new class of oomycete effector associated with host adaptation.</title>
        <authorList>
            <person name="Gaulin E."/>
        </authorList>
    </citation>
    <scope>NUCLEOTIDE SEQUENCE</scope>
    <source>
        <strain evidence="2">CBS 578.67</strain>
    </source>
</reference>
<feature type="compositionally biased region" description="Low complexity" evidence="1">
    <location>
        <begin position="114"/>
        <end position="128"/>
    </location>
</feature>
<evidence type="ECO:0000313" key="3">
    <source>
        <dbReference type="EMBL" id="VFU01958.1"/>
    </source>
</evidence>
<sequence>MMHPSEEAMLMYVRSIKAPEAKAKPAKVKVDEKKKSFFSGLSFRKSRQPDDDDETSRWSLSMVDRLSLSMDERKRSGSFLSRLSFLKPRESGKRLEKVASIEVDPDTDTDTVTDDLATSPAVSPTAAPMSPPRVSMMARRIGVPNYHNAPRRHTMSFAGSRRSSVMVFVESVKAAEVAAMALEDVNMSVNPAEVAAMELEDVDVKQIVVTKADIQRMMTMARRRRAKQVAVVSIPSAPMPLCIDAPSDAWFDETLAMLHASSF</sequence>
<reference evidence="3 4" key="1">
    <citation type="submission" date="2019-03" db="EMBL/GenBank/DDBJ databases">
        <authorList>
            <person name="Gaulin E."/>
            <person name="Dumas B."/>
        </authorList>
    </citation>
    <scope>NUCLEOTIDE SEQUENCE [LARGE SCALE GENOMIC DNA]</scope>
    <source>
        <strain evidence="3">CBS 568.67</strain>
    </source>
</reference>
<dbReference type="EMBL" id="VJMH01007521">
    <property type="protein sequence ID" value="KAF0682535.1"/>
    <property type="molecule type" value="Genomic_DNA"/>
</dbReference>
<evidence type="ECO:0000313" key="2">
    <source>
        <dbReference type="EMBL" id="KAF0682535.1"/>
    </source>
</evidence>
<keyword evidence="4" id="KW-1185">Reference proteome</keyword>
<feature type="region of interest" description="Disordered" evidence="1">
    <location>
        <begin position="104"/>
        <end position="132"/>
    </location>
</feature>